<reference evidence="1 2" key="1">
    <citation type="submission" date="2015-09" db="EMBL/GenBank/DDBJ databases">
        <title>Aphanizomenon flos-aquae WA102.</title>
        <authorList>
            <person name="Driscoll C."/>
        </authorList>
    </citation>
    <scope>NUCLEOTIDE SEQUENCE [LARGE SCALE GENOMIC DNA]</scope>
    <source>
        <strain evidence="1">WA102</strain>
    </source>
</reference>
<proteinExistence type="predicted"/>
<evidence type="ECO:0000313" key="2">
    <source>
        <dbReference type="Proteomes" id="UP000092093"/>
    </source>
</evidence>
<comment type="caution">
    <text evidence="1">The sequence shown here is derived from an EMBL/GenBank/DDBJ whole genome shotgun (WGS) entry which is preliminary data.</text>
</comment>
<evidence type="ECO:0000313" key="1">
    <source>
        <dbReference type="EMBL" id="OBQ37268.1"/>
    </source>
</evidence>
<name>A0A1B7WJE6_APHFL</name>
<gene>
    <name evidence="1" type="ORF">AN484_25115</name>
</gene>
<dbReference type="AlphaFoldDB" id="A0A1B7WJE6"/>
<organism evidence="1 2">
    <name type="scientific">Aphanizomenon flos-aquae WA102</name>
    <dbReference type="NCBI Taxonomy" id="1710896"/>
    <lineage>
        <taxon>Bacteria</taxon>
        <taxon>Bacillati</taxon>
        <taxon>Cyanobacteriota</taxon>
        <taxon>Cyanophyceae</taxon>
        <taxon>Nostocales</taxon>
        <taxon>Aphanizomenonaceae</taxon>
        <taxon>Aphanizomenon</taxon>
    </lineage>
</organism>
<protein>
    <submittedName>
        <fullName evidence="1">Uncharacterized protein</fullName>
    </submittedName>
</protein>
<dbReference type="Proteomes" id="UP000092093">
    <property type="component" value="Unassembled WGS sequence"/>
</dbReference>
<dbReference type="EMBL" id="LJOW01000269">
    <property type="protein sequence ID" value="OBQ37268.1"/>
    <property type="molecule type" value="Genomic_DNA"/>
</dbReference>
<accession>A0A1B7WJE6</accession>
<sequence>MQTLITKYSAELTFDPQQSDRQFLKLVEIYLRDVEKGEMSVEEAIDCATADWERDQESWDF</sequence>